<feature type="domain" description="F-box" evidence="1">
    <location>
        <begin position="67"/>
        <end position="105"/>
    </location>
</feature>
<accession>A0AA39M5D0</accession>
<dbReference type="Proteomes" id="UP001175271">
    <property type="component" value="Unassembled WGS sequence"/>
</dbReference>
<dbReference type="Pfam" id="PF12937">
    <property type="entry name" value="F-box-like"/>
    <property type="match status" value="1"/>
</dbReference>
<sequence>MGAKKSKPAAPCRGVEVRLEAAETSAEFKELFDSLYPMCRPPPIPVYDDLEPLKELVEAENRPQPLIEHIPLEIAIQILSHLNRDENRHFLQYRLVCRSFKAAADSLPKMGFRMRLEIRLNIDSSFDFLRCTRTQNRSVSIEDIDEFPEKVPIILTLAHATASFPLTDTHIKSMLPLIAKLKYVKFILCNLSNMNAVSKPLLEELLSHWKETVSTVCYNELNSKDYRRHKRHWKDFTRLYTLIIDNTSVEPDVVEYDMEAIAVKLNKTVDIVSVLCDDM</sequence>
<dbReference type="SUPFAM" id="SSF81383">
    <property type="entry name" value="F-box domain"/>
    <property type="match status" value="1"/>
</dbReference>
<dbReference type="EMBL" id="JAUCMV010000002">
    <property type="protein sequence ID" value="KAK0421160.1"/>
    <property type="molecule type" value="Genomic_DNA"/>
</dbReference>
<name>A0AA39M5D0_9BILA</name>
<evidence type="ECO:0000313" key="2">
    <source>
        <dbReference type="EMBL" id="KAK0421160.1"/>
    </source>
</evidence>
<comment type="caution">
    <text evidence="2">The sequence shown here is derived from an EMBL/GenBank/DDBJ whole genome shotgun (WGS) entry which is preliminary data.</text>
</comment>
<proteinExistence type="predicted"/>
<dbReference type="AlphaFoldDB" id="A0AA39M5D0"/>
<gene>
    <name evidence="2" type="ORF">QR680_015087</name>
</gene>
<protein>
    <recommendedName>
        <fullName evidence="1">F-box domain-containing protein</fullName>
    </recommendedName>
</protein>
<evidence type="ECO:0000313" key="3">
    <source>
        <dbReference type="Proteomes" id="UP001175271"/>
    </source>
</evidence>
<evidence type="ECO:0000259" key="1">
    <source>
        <dbReference type="Pfam" id="PF12937"/>
    </source>
</evidence>
<reference evidence="2" key="1">
    <citation type="submission" date="2023-06" db="EMBL/GenBank/DDBJ databases">
        <title>Genomic analysis of the entomopathogenic nematode Steinernema hermaphroditum.</title>
        <authorList>
            <person name="Schwarz E.M."/>
            <person name="Heppert J.K."/>
            <person name="Baniya A."/>
            <person name="Schwartz H.T."/>
            <person name="Tan C.-H."/>
            <person name="Antoshechkin I."/>
            <person name="Sternberg P.W."/>
            <person name="Goodrich-Blair H."/>
            <person name="Dillman A.R."/>
        </authorList>
    </citation>
    <scope>NUCLEOTIDE SEQUENCE</scope>
    <source>
        <strain evidence="2">PS9179</strain>
        <tissue evidence="2">Whole animal</tissue>
    </source>
</reference>
<keyword evidence="3" id="KW-1185">Reference proteome</keyword>
<organism evidence="2 3">
    <name type="scientific">Steinernema hermaphroditum</name>
    <dbReference type="NCBI Taxonomy" id="289476"/>
    <lineage>
        <taxon>Eukaryota</taxon>
        <taxon>Metazoa</taxon>
        <taxon>Ecdysozoa</taxon>
        <taxon>Nematoda</taxon>
        <taxon>Chromadorea</taxon>
        <taxon>Rhabditida</taxon>
        <taxon>Tylenchina</taxon>
        <taxon>Panagrolaimomorpha</taxon>
        <taxon>Strongyloidoidea</taxon>
        <taxon>Steinernematidae</taxon>
        <taxon>Steinernema</taxon>
    </lineage>
</organism>
<dbReference type="InterPro" id="IPR001810">
    <property type="entry name" value="F-box_dom"/>
</dbReference>
<dbReference type="InterPro" id="IPR036047">
    <property type="entry name" value="F-box-like_dom_sf"/>
</dbReference>